<feature type="chain" id="PRO_5003376603" description="Tetratricopeptide repeat protein" evidence="1">
    <location>
        <begin position="25"/>
        <end position="528"/>
    </location>
</feature>
<dbReference type="KEGG" id="scd:Spica_0795"/>
<evidence type="ECO:0000313" key="3">
    <source>
        <dbReference type="Proteomes" id="UP000000503"/>
    </source>
</evidence>
<dbReference type="HOGENOM" id="CLU_515731_0_0_12"/>
<organism evidence="2 3">
    <name type="scientific">Gracilinema caldarium (strain ATCC 51460 / DSM 7334 / H1)</name>
    <name type="common">Treponema caldarium</name>
    <dbReference type="NCBI Taxonomy" id="744872"/>
    <lineage>
        <taxon>Bacteria</taxon>
        <taxon>Pseudomonadati</taxon>
        <taxon>Spirochaetota</taxon>
        <taxon>Spirochaetia</taxon>
        <taxon>Spirochaetales</taxon>
        <taxon>Breznakiellaceae</taxon>
        <taxon>Gracilinema</taxon>
    </lineage>
</organism>
<keyword evidence="3" id="KW-1185">Reference proteome</keyword>
<evidence type="ECO:0000256" key="1">
    <source>
        <dbReference type="SAM" id="SignalP"/>
    </source>
</evidence>
<dbReference type="Proteomes" id="UP000000503">
    <property type="component" value="Chromosome"/>
</dbReference>
<proteinExistence type="predicted"/>
<dbReference type="OrthoDB" id="356472at2"/>
<accession>F8F085</accession>
<sequence>MKGRFLFSGIMIVLCCLASGPSLSAQVDETPLAQVYVEGALKALHDGRWQDAEALLEQGTDFSSASSDLSYLKALVGLQLGRPLGAVLAALRQARDTDRWQRYSAESASLLEAQALIQMRQFETAQQLLQSLFSTADVLYYQAKIVALQQKQGLFTQLIWQAVQSYPLDPRFAALYFNYMQQNRPGTLDQRLVALLLSRLPMLQETDPGLAILALPFIQNIDERRRIIEEYRAHNTDMLFMLPQALELGVIDERTASTELAVHQTIPVELIRQVWAQLRTEGSRRYFSETFSRYSGRITEDSDRDGISEVVVEYNQGRIQTYHFDANQDRIDEIRITFEQGIPKEGTIAPYEGSLEARLFWKSYPLVEQCIAGTVTYIPGPASFSYAPFTLKPIVGSYPEITLLFPEREKLLPRLTERALVSFAAKIIRPGSLAKDSIETIELKNSLPLRSTETLQGRIISILDFSLGQPSIQRMDMDLDGRMETVRRFRKGTAQLDPVEALNYQQRYESIESDWDGDGIYEDRETIR</sequence>
<reference evidence="3" key="1">
    <citation type="journal article" date="2013" name="Stand. Genomic Sci.">
        <title>Genome sequence of the thermophilic fresh-water bacterium Spirochaeta caldaria type strain (H1(T)), reclassification of Spirochaeta caldaria, Spirochaeta stenostrepta, and Spirochaeta zuelzerae in the genus Treponema as Treponema caldaria comb. nov., Treponema stenostrepta comb. nov., and Treponema zuelzerae comb. nov., and emendation of the genus Treponema.</title>
        <authorList>
            <person name="Abt B."/>
            <person name="Goker M."/>
            <person name="Scheuner C."/>
            <person name="Han C."/>
            <person name="Lu M."/>
            <person name="Misra M."/>
            <person name="Lapidus A."/>
            <person name="Nolan M."/>
            <person name="Lucas S."/>
            <person name="Hammon N."/>
            <person name="Deshpande S."/>
            <person name="Cheng J.F."/>
            <person name="Tapia R."/>
            <person name="Goodwin L.A."/>
            <person name="Pitluck S."/>
            <person name="Liolios K."/>
            <person name="Pagani I."/>
            <person name="Ivanova N."/>
            <person name="Mavromatis K."/>
            <person name="Mikhailova N."/>
            <person name="Huntemann M."/>
            <person name="Pati A."/>
            <person name="Chen A."/>
            <person name="Palaniappan K."/>
            <person name="Land M."/>
            <person name="Hauser L."/>
            <person name="Jeffries C.D."/>
            <person name="Rohde M."/>
            <person name="Spring S."/>
            <person name="Gronow S."/>
            <person name="Detter J.C."/>
            <person name="Bristow J."/>
            <person name="Eisen J.A."/>
            <person name="Markowitz V."/>
            <person name="Hugenholtz P."/>
            <person name="Kyrpides N.C."/>
            <person name="Woyke T."/>
            <person name="Klenk H.P."/>
        </authorList>
    </citation>
    <scope>NUCLEOTIDE SEQUENCE</scope>
    <source>
        <strain evidence="3">ATCC 51460 / DSM 7334 / H1</strain>
    </source>
</reference>
<evidence type="ECO:0000313" key="2">
    <source>
        <dbReference type="EMBL" id="AEJ18949.1"/>
    </source>
</evidence>
<dbReference type="AlphaFoldDB" id="F8F085"/>
<feature type="signal peptide" evidence="1">
    <location>
        <begin position="1"/>
        <end position="24"/>
    </location>
</feature>
<dbReference type="STRING" id="744872.Spica_0795"/>
<dbReference type="EMBL" id="CP002868">
    <property type="protein sequence ID" value="AEJ18949.1"/>
    <property type="molecule type" value="Genomic_DNA"/>
</dbReference>
<protein>
    <recommendedName>
        <fullName evidence="4">Tetratricopeptide repeat protein</fullName>
    </recommendedName>
</protein>
<dbReference type="eggNOG" id="COG0457">
    <property type="taxonomic scope" value="Bacteria"/>
</dbReference>
<keyword evidence="1" id="KW-0732">Signal</keyword>
<dbReference type="RefSeq" id="WP_013968260.1">
    <property type="nucleotide sequence ID" value="NC_015732.1"/>
</dbReference>
<evidence type="ECO:0008006" key="4">
    <source>
        <dbReference type="Google" id="ProtNLM"/>
    </source>
</evidence>
<name>F8F085_GRAC1</name>
<gene>
    <name evidence="2" type="ordered locus">Spica_0795</name>
</gene>